<comment type="function">
    <text evidence="4">Methylates the class 1 translation termination release factors RF1/PrfA and RF2/PrfB on the glutamine residue of the universally conserved GGQ motif.</text>
</comment>
<comment type="catalytic activity">
    <reaction evidence="4">
        <text>L-glutaminyl-[peptide chain release factor] + S-adenosyl-L-methionine = N(5)-methyl-L-glutaminyl-[peptide chain release factor] + S-adenosyl-L-homocysteine + H(+)</text>
        <dbReference type="Rhea" id="RHEA:42896"/>
        <dbReference type="Rhea" id="RHEA-COMP:10271"/>
        <dbReference type="Rhea" id="RHEA-COMP:10272"/>
        <dbReference type="ChEBI" id="CHEBI:15378"/>
        <dbReference type="ChEBI" id="CHEBI:30011"/>
        <dbReference type="ChEBI" id="CHEBI:57856"/>
        <dbReference type="ChEBI" id="CHEBI:59789"/>
        <dbReference type="ChEBI" id="CHEBI:61891"/>
        <dbReference type="EC" id="2.1.1.297"/>
    </reaction>
</comment>
<keyword evidence="3 4" id="KW-0949">S-adenosyl-L-methionine</keyword>
<sequence length="281" mass="31383">MISRFEKEILVAHALGLTRAQLIAKRTDELDAALYQPLLDRRAKHEPTAYIVGYQPFWGLDFIVDRSVLIPRPETELLVEKVIESYSHYLPAGRHGALPVTRISMADIGTGSGCIAITLAKNLPNVTVIGVDSSKEALKIAQKNAEYHGVADRCRFITGDMLEEFTTKAPRRQETQKLDIIVSNPPYIPTEVIETLEPEVKDWEPRQALDGGKDGLNYIRKLIVNAPNHLSIYPSGSLFLEIGFHQGPAVIELAEQTGRYSDIKIVKDLNGQDRIFTARVK</sequence>
<dbReference type="NCBIfam" id="TIGR00536">
    <property type="entry name" value="hemK_fam"/>
    <property type="match status" value="1"/>
</dbReference>
<dbReference type="GO" id="GO:0032259">
    <property type="term" value="P:methylation"/>
    <property type="evidence" value="ECO:0007669"/>
    <property type="project" value="UniProtKB-KW"/>
</dbReference>
<comment type="similarity">
    <text evidence="4">Belongs to the protein N5-glutamine methyltransferase family. PrmC subfamily.</text>
</comment>
<proteinExistence type="inferred from homology"/>
<dbReference type="InterPro" id="IPR025714">
    <property type="entry name" value="Methyltranfer_dom"/>
</dbReference>
<dbReference type="PANTHER" id="PTHR18895:SF74">
    <property type="entry name" value="MTRF1L RELEASE FACTOR GLUTAMINE METHYLTRANSFERASE"/>
    <property type="match status" value="1"/>
</dbReference>
<comment type="caution">
    <text evidence="4">Lacks conserved residue(s) required for the propagation of feature annotation.</text>
</comment>
<dbReference type="InterPro" id="IPR050320">
    <property type="entry name" value="N5-glutamine_MTase"/>
</dbReference>
<evidence type="ECO:0000313" key="8">
    <source>
        <dbReference type="Proteomes" id="UP000178724"/>
    </source>
</evidence>
<feature type="binding site" evidence="4">
    <location>
        <position position="184"/>
    </location>
    <ligand>
        <name>S-adenosyl-L-methionine</name>
        <dbReference type="ChEBI" id="CHEBI:59789"/>
    </ligand>
</feature>
<dbReference type="EMBL" id="METM01000023">
    <property type="protein sequence ID" value="OGB89540.1"/>
    <property type="molecule type" value="Genomic_DNA"/>
</dbReference>
<name>A0A1F4Q0Z7_UNCSA</name>
<dbReference type="HAMAP" id="MF_02126">
    <property type="entry name" value="RF_methyltr_PrmC"/>
    <property type="match status" value="1"/>
</dbReference>
<dbReference type="InterPro" id="IPR040758">
    <property type="entry name" value="PrmC_N"/>
</dbReference>
<gene>
    <name evidence="4" type="primary">prmC</name>
    <name evidence="7" type="ORF">A2625_01295</name>
</gene>
<evidence type="ECO:0000259" key="5">
    <source>
        <dbReference type="Pfam" id="PF13847"/>
    </source>
</evidence>
<evidence type="ECO:0000256" key="3">
    <source>
        <dbReference type="ARBA" id="ARBA00022691"/>
    </source>
</evidence>
<dbReference type="SUPFAM" id="SSF53335">
    <property type="entry name" value="S-adenosyl-L-methionine-dependent methyltransferases"/>
    <property type="match status" value="1"/>
</dbReference>
<dbReference type="AlphaFoldDB" id="A0A1F4Q0Z7"/>
<evidence type="ECO:0000259" key="6">
    <source>
        <dbReference type="Pfam" id="PF17827"/>
    </source>
</evidence>
<reference evidence="7 8" key="1">
    <citation type="journal article" date="2016" name="Nat. Commun.">
        <title>Thousands of microbial genomes shed light on interconnected biogeochemical processes in an aquifer system.</title>
        <authorList>
            <person name="Anantharaman K."/>
            <person name="Brown C.T."/>
            <person name="Hug L.A."/>
            <person name="Sharon I."/>
            <person name="Castelle C.J."/>
            <person name="Probst A.J."/>
            <person name="Thomas B.C."/>
            <person name="Singh A."/>
            <person name="Wilkins M.J."/>
            <person name="Karaoz U."/>
            <person name="Brodie E.L."/>
            <person name="Williams K.H."/>
            <person name="Hubbard S.S."/>
            <person name="Banfield J.F."/>
        </authorList>
    </citation>
    <scope>NUCLEOTIDE SEQUENCE [LARGE SCALE GENOMIC DNA]</scope>
</reference>
<dbReference type="InterPro" id="IPR029063">
    <property type="entry name" value="SAM-dependent_MTases_sf"/>
</dbReference>
<evidence type="ECO:0000256" key="2">
    <source>
        <dbReference type="ARBA" id="ARBA00022679"/>
    </source>
</evidence>
<dbReference type="GO" id="GO:0003676">
    <property type="term" value="F:nucleic acid binding"/>
    <property type="evidence" value="ECO:0007669"/>
    <property type="project" value="InterPro"/>
</dbReference>
<feature type="domain" description="Release factor glutamine methyltransferase N-terminal" evidence="6">
    <location>
        <begin position="4"/>
        <end position="53"/>
    </location>
</feature>
<feature type="binding site" evidence="4">
    <location>
        <position position="132"/>
    </location>
    <ligand>
        <name>S-adenosyl-L-methionine</name>
        <dbReference type="ChEBI" id="CHEBI:59789"/>
    </ligand>
</feature>
<dbReference type="CDD" id="cd02440">
    <property type="entry name" value="AdoMet_MTases"/>
    <property type="match status" value="1"/>
</dbReference>
<dbReference type="InterPro" id="IPR002052">
    <property type="entry name" value="DNA_methylase_N6_adenine_CS"/>
</dbReference>
<protein>
    <recommendedName>
        <fullName evidence="4">Release factor glutamine methyltransferase</fullName>
        <shortName evidence="4">RF MTase</shortName>
        <ecNumber evidence="4">2.1.1.297</ecNumber>
    </recommendedName>
    <alternativeName>
        <fullName evidence="4">N5-glutamine methyltransferase PrmC</fullName>
    </alternativeName>
    <alternativeName>
        <fullName evidence="4">Protein-(glutamine-N5) MTase PrmC</fullName>
    </alternativeName>
    <alternativeName>
        <fullName evidence="4">Protein-glutamine N-methyltransferase PrmC</fullName>
    </alternativeName>
</protein>
<dbReference type="InterPro" id="IPR019874">
    <property type="entry name" value="RF_methyltr_PrmC"/>
</dbReference>
<dbReference type="Gene3D" id="1.10.8.10">
    <property type="entry name" value="DNA helicase RuvA subunit, C-terminal domain"/>
    <property type="match status" value="1"/>
</dbReference>
<evidence type="ECO:0000256" key="4">
    <source>
        <dbReference type="HAMAP-Rule" id="MF_02126"/>
    </source>
</evidence>
<organism evidence="7 8">
    <name type="scientific">candidate division WOR-1 bacterium RIFCSPHIGHO2_01_FULL_53_15</name>
    <dbReference type="NCBI Taxonomy" id="1802564"/>
    <lineage>
        <taxon>Bacteria</taxon>
        <taxon>Bacillati</taxon>
        <taxon>Saganbacteria</taxon>
    </lineage>
</organism>
<dbReference type="NCBIfam" id="TIGR03534">
    <property type="entry name" value="RF_mod_PrmC"/>
    <property type="match status" value="1"/>
</dbReference>
<dbReference type="PROSITE" id="PS00092">
    <property type="entry name" value="N6_MTASE"/>
    <property type="match status" value="1"/>
</dbReference>
<dbReference type="GO" id="GO:0102559">
    <property type="term" value="F:peptide chain release factor N(5)-glutamine methyltransferase activity"/>
    <property type="evidence" value="ECO:0007669"/>
    <property type="project" value="UniProtKB-EC"/>
</dbReference>
<feature type="domain" description="Methyltransferase" evidence="5">
    <location>
        <begin position="105"/>
        <end position="184"/>
    </location>
</feature>
<keyword evidence="1 4" id="KW-0489">Methyltransferase</keyword>
<feature type="binding site" evidence="4">
    <location>
        <begin position="184"/>
        <end position="187"/>
    </location>
    <ligand>
        <name>substrate</name>
    </ligand>
</feature>
<dbReference type="Gene3D" id="3.40.50.150">
    <property type="entry name" value="Vaccinia Virus protein VP39"/>
    <property type="match status" value="1"/>
</dbReference>
<dbReference type="Pfam" id="PF13847">
    <property type="entry name" value="Methyltransf_31"/>
    <property type="match status" value="1"/>
</dbReference>
<dbReference type="Proteomes" id="UP000178724">
    <property type="component" value="Unassembled WGS sequence"/>
</dbReference>
<feature type="binding site" evidence="4">
    <location>
        <begin position="109"/>
        <end position="113"/>
    </location>
    <ligand>
        <name>S-adenosyl-L-methionine</name>
        <dbReference type="ChEBI" id="CHEBI:59789"/>
    </ligand>
</feature>
<dbReference type="PANTHER" id="PTHR18895">
    <property type="entry name" value="HEMK METHYLTRANSFERASE"/>
    <property type="match status" value="1"/>
</dbReference>
<dbReference type="InterPro" id="IPR004556">
    <property type="entry name" value="HemK-like"/>
</dbReference>
<dbReference type="Pfam" id="PF17827">
    <property type="entry name" value="PrmC_N"/>
    <property type="match status" value="1"/>
</dbReference>
<evidence type="ECO:0000313" key="7">
    <source>
        <dbReference type="EMBL" id="OGB89540.1"/>
    </source>
</evidence>
<comment type="caution">
    <text evidence="7">The sequence shown here is derived from an EMBL/GenBank/DDBJ whole genome shotgun (WGS) entry which is preliminary data.</text>
</comment>
<evidence type="ECO:0000256" key="1">
    <source>
        <dbReference type="ARBA" id="ARBA00022603"/>
    </source>
</evidence>
<accession>A0A1F4Q0Z7</accession>
<dbReference type="EC" id="2.1.1.297" evidence="4"/>
<keyword evidence="2 4" id="KW-0808">Transferase</keyword>